<dbReference type="RefSeq" id="WP_261697065.1">
    <property type="nucleotide sequence ID" value="NZ_CP104694.1"/>
</dbReference>
<dbReference type="Proteomes" id="UP001064632">
    <property type="component" value="Chromosome"/>
</dbReference>
<name>A0ABY6BJB6_9GAMM</name>
<evidence type="ECO:0000313" key="2">
    <source>
        <dbReference type="Proteomes" id="UP001064632"/>
    </source>
</evidence>
<accession>A0ABY6BJB6</accession>
<evidence type="ECO:0000313" key="1">
    <source>
        <dbReference type="EMBL" id="UXI70114.1"/>
    </source>
</evidence>
<reference evidence="1" key="1">
    <citation type="submission" date="2022-09" db="EMBL/GenBank/DDBJ databases">
        <title>Tahibacter sp. nov., isolated from a fresh water.</title>
        <authorList>
            <person name="Baek J.H."/>
            <person name="Lee J.K."/>
            <person name="Kim J.M."/>
            <person name="Jeon C.O."/>
        </authorList>
    </citation>
    <scope>NUCLEOTIDE SEQUENCE</scope>
    <source>
        <strain evidence="1">W38</strain>
    </source>
</reference>
<sequence>MECQFEVSVRITPPQEAFFRSVLAMNVGKSGSDNDALVARCAEQFGDAGANAARGLIQAMGEHRENLSLEEQRQEEDSIVWCAVYGTWGMEIAESIASFLAQLSPQIHAIVEGDYDEDPWGFRYTTSQGDVVFEEGFLSEHGHPDDE</sequence>
<proteinExistence type="predicted"/>
<keyword evidence="2" id="KW-1185">Reference proteome</keyword>
<dbReference type="EMBL" id="CP104694">
    <property type="protein sequence ID" value="UXI70114.1"/>
    <property type="molecule type" value="Genomic_DNA"/>
</dbReference>
<protein>
    <submittedName>
        <fullName evidence="1">Uncharacterized protein</fullName>
    </submittedName>
</protein>
<gene>
    <name evidence="1" type="ORF">N4264_10935</name>
</gene>
<organism evidence="1 2">
    <name type="scientific">Tahibacter amnicola</name>
    <dbReference type="NCBI Taxonomy" id="2976241"/>
    <lineage>
        <taxon>Bacteria</taxon>
        <taxon>Pseudomonadati</taxon>
        <taxon>Pseudomonadota</taxon>
        <taxon>Gammaproteobacteria</taxon>
        <taxon>Lysobacterales</taxon>
        <taxon>Rhodanobacteraceae</taxon>
        <taxon>Tahibacter</taxon>
    </lineage>
</organism>